<name>A0A5M9JHT6_MONFR</name>
<comment type="caution">
    <text evidence="1">The sequence shown here is derived from an EMBL/GenBank/DDBJ whole genome shotgun (WGS) entry which is preliminary data.</text>
</comment>
<reference evidence="1 2" key="1">
    <citation type="submission" date="2019-06" db="EMBL/GenBank/DDBJ databases">
        <title>Genome Sequence of the Brown Rot Fungal Pathogen Monilinia fructicola.</title>
        <authorList>
            <person name="De Miccolis Angelini R.M."/>
            <person name="Landi L."/>
            <person name="Abate D."/>
            <person name="Pollastro S."/>
            <person name="Romanazzi G."/>
            <person name="Faretra F."/>
        </authorList>
    </citation>
    <scope>NUCLEOTIDE SEQUENCE [LARGE SCALE GENOMIC DNA]</scope>
    <source>
        <strain evidence="1 2">Mfrc123</strain>
    </source>
</reference>
<dbReference type="EMBL" id="VICG01000011">
    <property type="protein sequence ID" value="KAA8567286.1"/>
    <property type="molecule type" value="Genomic_DNA"/>
</dbReference>
<keyword evidence="2" id="KW-1185">Reference proteome</keyword>
<accession>A0A5M9JHT6</accession>
<dbReference type="Proteomes" id="UP000322873">
    <property type="component" value="Unassembled WGS sequence"/>
</dbReference>
<proteinExistence type="predicted"/>
<dbReference type="AlphaFoldDB" id="A0A5M9JHT6"/>
<evidence type="ECO:0000313" key="1">
    <source>
        <dbReference type="EMBL" id="KAA8567286.1"/>
    </source>
</evidence>
<evidence type="ECO:0000313" key="2">
    <source>
        <dbReference type="Proteomes" id="UP000322873"/>
    </source>
</evidence>
<protein>
    <submittedName>
        <fullName evidence="1">Uncharacterized protein</fullName>
    </submittedName>
</protein>
<sequence length="133" mass="15642">MKMKSPRYLKFQQVSGQKLSAKVEGEERYLERKYKQKQYQRLKRKHAITIQRSNHPQSIVFKHTVAENCICNALARTNYERLDVLDDCFGPSDSGYRIVLLLHLHFMTSITYHDAMTFVNFTTFVSAPPRWGL</sequence>
<organism evidence="1 2">
    <name type="scientific">Monilinia fructicola</name>
    <name type="common">Brown rot fungus</name>
    <name type="synonym">Ciboria fructicola</name>
    <dbReference type="NCBI Taxonomy" id="38448"/>
    <lineage>
        <taxon>Eukaryota</taxon>
        <taxon>Fungi</taxon>
        <taxon>Dikarya</taxon>
        <taxon>Ascomycota</taxon>
        <taxon>Pezizomycotina</taxon>
        <taxon>Leotiomycetes</taxon>
        <taxon>Helotiales</taxon>
        <taxon>Sclerotiniaceae</taxon>
        <taxon>Monilinia</taxon>
    </lineage>
</organism>
<gene>
    <name evidence="1" type="ORF">EYC84_010320</name>
</gene>